<dbReference type="InterPro" id="IPR023485">
    <property type="entry name" value="Ptyr_pPase"/>
</dbReference>
<reference evidence="6 7" key="1">
    <citation type="submission" date="2018-06" db="EMBL/GenBank/DDBJ databases">
        <title>Genomic Encyclopedia of Type Strains, Phase IV (KMG-IV): sequencing the most valuable type-strain genomes for metagenomic binning, comparative biology and taxonomic classification.</title>
        <authorList>
            <person name="Goeker M."/>
        </authorList>
    </citation>
    <scope>NUCLEOTIDE SEQUENCE [LARGE SCALE GENOMIC DNA]</scope>
    <source>
        <strain evidence="6 7">DSM 22112</strain>
    </source>
</reference>
<evidence type="ECO:0000256" key="4">
    <source>
        <dbReference type="PIRSR" id="PIRSR617867-1"/>
    </source>
</evidence>
<dbReference type="Pfam" id="PF01451">
    <property type="entry name" value="LMWPc"/>
    <property type="match status" value="1"/>
</dbReference>
<dbReference type="SMART" id="SM00226">
    <property type="entry name" value="LMWPc"/>
    <property type="match status" value="1"/>
</dbReference>
<accession>A0A366I055</accession>
<dbReference type="GO" id="GO:0004725">
    <property type="term" value="F:protein tyrosine phosphatase activity"/>
    <property type="evidence" value="ECO:0007669"/>
    <property type="project" value="InterPro"/>
</dbReference>
<evidence type="ECO:0000256" key="3">
    <source>
        <dbReference type="ARBA" id="ARBA00022912"/>
    </source>
</evidence>
<gene>
    <name evidence="6" type="ORF">DES36_12220</name>
</gene>
<organism evidence="6 7">
    <name type="scientific">Alkalibaculum bacchi</name>
    <dbReference type="NCBI Taxonomy" id="645887"/>
    <lineage>
        <taxon>Bacteria</taxon>
        <taxon>Bacillati</taxon>
        <taxon>Bacillota</taxon>
        <taxon>Clostridia</taxon>
        <taxon>Eubacteriales</taxon>
        <taxon>Eubacteriaceae</taxon>
        <taxon>Alkalibaculum</taxon>
    </lineage>
</organism>
<keyword evidence="3" id="KW-0904">Protein phosphatase</keyword>
<dbReference type="Gene3D" id="3.40.50.2300">
    <property type="match status" value="1"/>
</dbReference>
<dbReference type="OrthoDB" id="9784339at2"/>
<comment type="similarity">
    <text evidence="1">Belongs to the low molecular weight phosphotyrosine protein phosphatase family.</text>
</comment>
<sequence>MKNILFVCTGNTCRSSMAEGIMKDLLKGEDIIIKSAGTDVFFSEPANQKAIDVMSKMGIDIRNHISQILTEELIEEADLILTMTHYHTDSVIRKYAKAIEKTFTLKEYLSLLLEKKGRTQDPDYQLNIDQMNLADPYGQSIGVYRETAKEIKRILEKILKLVL</sequence>
<comment type="caution">
    <text evidence="6">The sequence shown here is derived from an EMBL/GenBank/DDBJ whole genome shotgun (WGS) entry which is preliminary data.</text>
</comment>
<dbReference type="PRINTS" id="PR00719">
    <property type="entry name" value="LMWPTPASE"/>
</dbReference>
<dbReference type="CDD" id="cd16344">
    <property type="entry name" value="LMWPAP"/>
    <property type="match status" value="1"/>
</dbReference>
<dbReference type="RefSeq" id="WP_113921665.1">
    <property type="nucleotide sequence ID" value="NZ_QNRX01000022.1"/>
</dbReference>
<evidence type="ECO:0000256" key="1">
    <source>
        <dbReference type="ARBA" id="ARBA00011063"/>
    </source>
</evidence>
<feature type="active site" evidence="4">
    <location>
        <position position="14"/>
    </location>
</feature>
<dbReference type="InterPro" id="IPR036196">
    <property type="entry name" value="Ptyr_pPase_sf"/>
</dbReference>
<dbReference type="InterPro" id="IPR017867">
    <property type="entry name" value="Tyr_phospatase_low_mol_wt"/>
</dbReference>
<feature type="domain" description="Phosphotyrosine protein phosphatase I" evidence="5">
    <location>
        <begin position="2"/>
        <end position="161"/>
    </location>
</feature>
<evidence type="ECO:0000313" key="6">
    <source>
        <dbReference type="EMBL" id="RBP58595.1"/>
    </source>
</evidence>
<keyword evidence="2" id="KW-0378">Hydrolase</keyword>
<feature type="active site" description="Proton donor" evidence="4">
    <location>
        <position position="135"/>
    </location>
</feature>
<dbReference type="PANTHER" id="PTHR11717:SF31">
    <property type="entry name" value="LOW MOLECULAR WEIGHT PROTEIN-TYROSINE-PHOSPHATASE ETP-RELATED"/>
    <property type="match status" value="1"/>
</dbReference>
<keyword evidence="7" id="KW-1185">Reference proteome</keyword>
<name>A0A366I055_9FIRM</name>
<evidence type="ECO:0000259" key="5">
    <source>
        <dbReference type="SMART" id="SM00226"/>
    </source>
</evidence>
<dbReference type="EMBL" id="QNRX01000022">
    <property type="protein sequence ID" value="RBP58595.1"/>
    <property type="molecule type" value="Genomic_DNA"/>
</dbReference>
<dbReference type="PANTHER" id="PTHR11717">
    <property type="entry name" value="LOW MOLECULAR WEIGHT PROTEIN TYROSINE PHOSPHATASE"/>
    <property type="match status" value="1"/>
</dbReference>
<dbReference type="Proteomes" id="UP000253490">
    <property type="component" value="Unassembled WGS sequence"/>
</dbReference>
<evidence type="ECO:0000313" key="7">
    <source>
        <dbReference type="Proteomes" id="UP000253490"/>
    </source>
</evidence>
<feature type="active site" description="Nucleophile" evidence="4">
    <location>
        <position position="8"/>
    </location>
</feature>
<dbReference type="InterPro" id="IPR050438">
    <property type="entry name" value="LMW_PTPase"/>
</dbReference>
<protein>
    <submittedName>
        <fullName evidence="6">Protein-tyrosine phosphatase</fullName>
    </submittedName>
</protein>
<evidence type="ECO:0000256" key="2">
    <source>
        <dbReference type="ARBA" id="ARBA00022801"/>
    </source>
</evidence>
<proteinExistence type="inferred from homology"/>
<dbReference type="SUPFAM" id="SSF52788">
    <property type="entry name" value="Phosphotyrosine protein phosphatases I"/>
    <property type="match status" value="1"/>
</dbReference>
<dbReference type="AlphaFoldDB" id="A0A366I055"/>